<feature type="domain" description="Riboflavin kinase" evidence="8">
    <location>
        <begin position="5"/>
        <end position="123"/>
    </location>
</feature>
<dbReference type="SMART" id="SM00904">
    <property type="entry name" value="Flavokinase"/>
    <property type="match status" value="1"/>
</dbReference>
<dbReference type="Gene3D" id="2.40.30.30">
    <property type="entry name" value="Riboflavin kinase-like"/>
    <property type="match status" value="1"/>
</dbReference>
<evidence type="ECO:0000256" key="6">
    <source>
        <dbReference type="ARBA" id="ARBA00022840"/>
    </source>
</evidence>
<dbReference type="AlphaFoldDB" id="A0A1F6A659"/>
<organism evidence="9 10">
    <name type="scientific">Candidatus Gottesmanbacteria bacterium RIFCSPHIGHO2_02_FULL_40_13</name>
    <dbReference type="NCBI Taxonomy" id="1798384"/>
    <lineage>
        <taxon>Bacteria</taxon>
        <taxon>Candidatus Gottesmaniibacteriota</taxon>
    </lineage>
</organism>
<dbReference type="InterPro" id="IPR015865">
    <property type="entry name" value="Riboflavin_kinase_bac/euk"/>
</dbReference>
<evidence type="ECO:0000256" key="3">
    <source>
        <dbReference type="ARBA" id="ARBA00022643"/>
    </source>
</evidence>
<name>A0A1F6A659_9BACT</name>
<evidence type="ECO:0000256" key="1">
    <source>
        <dbReference type="ARBA" id="ARBA00012105"/>
    </source>
</evidence>
<evidence type="ECO:0000313" key="9">
    <source>
        <dbReference type="EMBL" id="OGG19974.1"/>
    </source>
</evidence>
<dbReference type="Proteomes" id="UP000177092">
    <property type="component" value="Unassembled WGS sequence"/>
</dbReference>
<evidence type="ECO:0000256" key="4">
    <source>
        <dbReference type="ARBA" id="ARBA00022679"/>
    </source>
</evidence>
<dbReference type="Pfam" id="PF01687">
    <property type="entry name" value="Flavokinase"/>
    <property type="match status" value="1"/>
</dbReference>
<evidence type="ECO:0000259" key="8">
    <source>
        <dbReference type="SMART" id="SM00904"/>
    </source>
</evidence>
<keyword evidence="2" id="KW-0285">Flavoprotein</keyword>
<keyword evidence="5" id="KW-0547">Nucleotide-binding</keyword>
<dbReference type="InterPro" id="IPR023468">
    <property type="entry name" value="Riboflavin_kinase"/>
</dbReference>
<dbReference type="PANTHER" id="PTHR22749:SF6">
    <property type="entry name" value="RIBOFLAVIN KINASE"/>
    <property type="match status" value="1"/>
</dbReference>
<keyword evidence="6" id="KW-0067">ATP-binding</keyword>
<evidence type="ECO:0000313" key="10">
    <source>
        <dbReference type="Proteomes" id="UP000177092"/>
    </source>
</evidence>
<keyword evidence="3" id="KW-0288">FMN</keyword>
<evidence type="ECO:0000256" key="7">
    <source>
        <dbReference type="ARBA" id="ARBA00047880"/>
    </source>
</evidence>
<gene>
    <name evidence="9" type="ORF">A3D03_03185</name>
</gene>
<dbReference type="GO" id="GO:0005524">
    <property type="term" value="F:ATP binding"/>
    <property type="evidence" value="ECO:0007669"/>
    <property type="project" value="UniProtKB-KW"/>
</dbReference>
<comment type="caution">
    <text evidence="9">The sequence shown here is derived from an EMBL/GenBank/DDBJ whole genome shotgun (WGS) entry which is preliminary data.</text>
</comment>
<dbReference type="GO" id="GO:0009398">
    <property type="term" value="P:FMN biosynthetic process"/>
    <property type="evidence" value="ECO:0007669"/>
    <property type="project" value="TreeGrafter"/>
</dbReference>
<evidence type="ECO:0000256" key="2">
    <source>
        <dbReference type="ARBA" id="ARBA00022630"/>
    </source>
</evidence>
<dbReference type="GO" id="GO:0008531">
    <property type="term" value="F:riboflavin kinase activity"/>
    <property type="evidence" value="ECO:0007669"/>
    <property type="project" value="UniProtKB-EC"/>
</dbReference>
<dbReference type="PANTHER" id="PTHR22749">
    <property type="entry name" value="RIBOFLAVIN KINASE/FMN ADENYLYLTRANSFERASE"/>
    <property type="match status" value="1"/>
</dbReference>
<sequence length="127" mass="14553">MDDKVYRSKVIHGRNMGKKFGFPTVNLENPHILSAYKEGIYAAEVSIEGKNHAGLLYKGPRLILGETETILEIYLLDFDRDIYGQIVSFKLLDFIRGVISFPNIEDFKIQLKKDVKAAEKIFRTSKD</sequence>
<dbReference type="STRING" id="1798384.A3D03_03185"/>
<comment type="catalytic activity">
    <reaction evidence="7">
        <text>riboflavin + ATP = FMN + ADP + H(+)</text>
        <dbReference type="Rhea" id="RHEA:14357"/>
        <dbReference type="ChEBI" id="CHEBI:15378"/>
        <dbReference type="ChEBI" id="CHEBI:30616"/>
        <dbReference type="ChEBI" id="CHEBI:57986"/>
        <dbReference type="ChEBI" id="CHEBI:58210"/>
        <dbReference type="ChEBI" id="CHEBI:456216"/>
        <dbReference type="EC" id="2.7.1.26"/>
    </reaction>
</comment>
<proteinExistence type="predicted"/>
<dbReference type="SUPFAM" id="SSF82114">
    <property type="entry name" value="Riboflavin kinase-like"/>
    <property type="match status" value="1"/>
</dbReference>
<dbReference type="EC" id="2.7.1.26" evidence="1"/>
<keyword evidence="4" id="KW-0808">Transferase</keyword>
<dbReference type="EMBL" id="MFJN01000061">
    <property type="protein sequence ID" value="OGG19974.1"/>
    <property type="molecule type" value="Genomic_DNA"/>
</dbReference>
<dbReference type="InterPro" id="IPR023465">
    <property type="entry name" value="Riboflavin_kinase_dom_sf"/>
</dbReference>
<dbReference type="GO" id="GO:0009231">
    <property type="term" value="P:riboflavin biosynthetic process"/>
    <property type="evidence" value="ECO:0007669"/>
    <property type="project" value="InterPro"/>
</dbReference>
<reference evidence="9 10" key="1">
    <citation type="journal article" date="2016" name="Nat. Commun.">
        <title>Thousands of microbial genomes shed light on interconnected biogeochemical processes in an aquifer system.</title>
        <authorList>
            <person name="Anantharaman K."/>
            <person name="Brown C.T."/>
            <person name="Hug L.A."/>
            <person name="Sharon I."/>
            <person name="Castelle C.J."/>
            <person name="Probst A.J."/>
            <person name="Thomas B.C."/>
            <person name="Singh A."/>
            <person name="Wilkins M.J."/>
            <person name="Karaoz U."/>
            <person name="Brodie E.L."/>
            <person name="Williams K.H."/>
            <person name="Hubbard S.S."/>
            <person name="Banfield J.F."/>
        </authorList>
    </citation>
    <scope>NUCLEOTIDE SEQUENCE [LARGE SCALE GENOMIC DNA]</scope>
</reference>
<protein>
    <recommendedName>
        <fullName evidence="1">riboflavin kinase</fullName>
        <ecNumber evidence="1">2.7.1.26</ecNumber>
    </recommendedName>
</protein>
<evidence type="ECO:0000256" key="5">
    <source>
        <dbReference type="ARBA" id="ARBA00022741"/>
    </source>
</evidence>
<accession>A0A1F6A659</accession>